<feature type="signal peptide" evidence="1">
    <location>
        <begin position="1"/>
        <end position="22"/>
    </location>
</feature>
<keyword evidence="1" id="KW-0732">Signal</keyword>
<proteinExistence type="predicted"/>
<dbReference type="EMBL" id="CP009048">
    <property type="protein sequence ID" value="AIL62116.1"/>
    <property type="molecule type" value="Genomic_DNA"/>
</dbReference>
<dbReference type="KEGG" id="palk:PSAKL28_29260"/>
<protein>
    <submittedName>
        <fullName evidence="2">Uncharacterized protein</fullName>
    </submittedName>
</protein>
<name>A0A077FFU1_9PSED</name>
<evidence type="ECO:0000256" key="1">
    <source>
        <dbReference type="SAM" id="SignalP"/>
    </source>
</evidence>
<dbReference type="AlphaFoldDB" id="A0A077FFU1"/>
<evidence type="ECO:0000313" key="2">
    <source>
        <dbReference type="EMBL" id="AIL62116.1"/>
    </source>
</evidence>
<feature type="chain" id="PRO_5001718634" evidence="1">
    <location>
        <begin position="23"/>
        <end position="454"/>
    </location>
</feature>
<dbReference type="HOGENOM" id="CLU_602511_0_0_6"/>
<dbReference type="RefSeq" id="WP_038611764.1">
    <property type="nucleotide sequence ID" value="NZ_CP009048.1"/>
</dbReference>
<dbReference type="Proteomes" id="UP000028931">
    <property type="component" value="Chromosome"/>
</dbReference>
<dbReference type="OrthoDB" id="6780127at2"/>
<dbReference type="eggNOG" id="ENOG502ZDAD">
    <property type="taxonomic scope" value="Bacteria"/>
</dbReference>
<accession>A0A077FFU1</accession>
<organism evidence="2 3">
    <name type="scientific">Pseudomonas alkylphenolica</name>
    <dbReference type="NCBI Taxonomy" id="237609"/>
    <lineage>
        <taxon>Bacteria</taxon>
        <taxon>Pseudomonadati</taxon>
        <taxon>Pseudomonadota</taxon>
        <taxon>Gammaproteobacteria</taxon>
        <taxon>Pseudomonadales</taxon>
        <taxon>Pseudomonadaceae</taxon>
        <taxon>Pseudomonas</taxon>
    </lineage>
</organism>
<reference evidence="2 3" key="1">
    <citation type="submission" date="2014-07" db="EMBL/GenBank/DDBJ databases">
        <authorList>
            <person name="Lee K."/>
            <person name="Lim J.Y."/>
            <person name="Hwang I."/>
        </authorList>
    </citation>
    <scope>NUCLEOTIDE SEQUENCE [LARGE SCALE GENOMIC DNA]</scope>
    <source>
        <strain evidence="2 3">KL28</strain>
    </source>
</reference>
<sequence>MALVRLASLPFLLLAPSLPALAYESDFHFGLTYWLAIQAGFDHQQSHDIARGDELTDTGLLDAKHAIIWQLCIKRQEDASKLTRYLHFRAQNPPPALPPARPVDNAEVFAQGQINSVLAEPDHSPQAHLLKLGQALHGWQDSFSHHGVSDHRAPCPEQWVWTHAIDRGGALKHQADRTYVYPFDCREAAKSSYGFLRRYRQAMNLTATAKDWSVLEPQVFAFCQLKTRTAKSQWLQTHSVPQARAIAGNTSLSDGEQRFGGSPAIDLRPAPAQQPVTPTTVPDYERQTTGWQLDAEADALLQSTLGSLAVKSSPQARQWAMAFLQAWLTSPPEQLPQTLAPFFGGRPMTLADQSIDRLLRLRMSDRGLADDAEFAPEKFLGDAQGFITADDQTWRSLLVPPRAQELPTLVGNDKDDELFLIAVLRSAPNAVLILKARSVEQGYAVEGLVVQVFH</sequence>
<gene>
    <name evidence="2" type="ORF">PSAKL28_29260</name>
</gene>
<evidence type="ECO:0000313" key="3">
    <source>
        <dbReference type="Proteomes" id="UP000028931"/>
    </source>
</evidence>